<protein>
    <submittedName>
        <fullName evidence="2">GNAT family N-acetyltransferase</fullName>
    </submittedName>
</protein>
<dbReference type="PANTHER" id="PTHR43441:SF10">
    <property type="entry name" value="ACETYLTRANSFERASE"/>
    <property type="match status" value="1"/>
</dbReference>
<evidence type="ECO:0000313" key="2">
    <source>
        <dbReference type="EMBL" id="MDZ5766017.1"/>
    </source>
</evidence>
<proteinExistence type="predicted"/>
<dbReference type="PANTHER" id="PTHR43441">
    <property type="entry name" value="RIBOSOMAL-PROTEIN-SERINE ACETYLTRANSFERASE"/>
    <property type="match status" value="1"/>
</dbReference>
<dbReference type="InterPro" id="IPR000182">
    <property type="entry name" value="GNAT_dom"/>
</dbReference>
<dbReference type="GO" id="GO:1990189">
    <property type="term" value="F:protein N-terminal-serine acetyltransferase activity"/>
    <property type="evidence" value="ECO:0007669"/>
    <property type="project" value="TreeGrafter"/>
</dbReference>
<evidence type="ECO:0000259" key="1">
    <source>
        <dbReference type="PROSITE" id="PS51186"/>
    </source>
</evidence>
<dbReference type="Gene3D" id="3.40.630.30">
    <property type="match status" value="1"/>
</dbReference>
<dbReference type="EMBL" id="JAXRVB010000021">
    <property type="protein sequence ID" value="MDZ5766017.1"/>
    <property type="molecule type" value="Genomic_DNA"/>
</dbReference>
<organism evidence="2 3">
    <name type="scientific">Stenotrophomonas maltophilia</name>
    <name type="common">Pseudomonas maltophilia</name>
    <name type="synonym">Xanthomonas maltophilia</name>
    <dbReference type="NCBI Taxonomy" id="40324"/>
    <lineage>
        <taxon>Bacteria</taxon>
        <taxon>Pseudomonadati</taxon>
        <taxon>Pseudomonadota</taxon>
        <taxon>Gammaproteobacteria</taxon>
        <taxon>Lysobacterales</taxon>
        <taxon>Lysobacteraceae</taxon>
        <taxon>Stenotrophomonas</taxon>
        <taxon>Stenotrophomonas maltophilia group</taxon>
    </lineage>
</organism>
<feature type="domain" description="N-acetyltransferase" evidence="1">
    <location>
        <begin position="59"/>
        <end position="215"/>
    </location>
</feature>
<dbReference type="InterPro" id="IPR051908">
    <property type="entry name" value="Ribosomal_N-acetyltransferase"/>
</dbReference>
<dbReference type="PROSITE" id="PS51257">
    <property type="entry name" value="PROKAR_LIPOPROTEIN"/>
    <property type="match status" value="1"/>
</dbReference>
<accession>A0AAJ2TMK0</accession>
<reference evidence="2" key="1">
    <citation type="submission" date="2023-12" db="EMBL/GenBank/DDBJ databases">
        <title>'Antibacterial potential of Stenotrophomonas maltophilia cystic fibrosis isolates' (manuscript under preparation).</title>
        <authorList>
            <person name="Crisan C.V."/>
            <person name="Pettis M."/>
            <person name="Goldberg J.B."/>
        </authorList>
    </citation>
    <scope>NUCLEOTIDE SEQUENCE</scope>
    <source>
        <strain evidence="2">CCV129</strain>
    </source>
</reference>
<gene>
    <name evidence="2" type="ORF">U4I38_16235</name>
</gene>
<comment type="caution">
    <text evidence="2">The sequence shown here is derived from an EMBL/GenBank/DDBJ whole genome shotgun (WGS) entry which is preliminary data.</text>
</comment>
<dbReference type="Pfam" id="PF13302">
    <property type="entry name" value="Acetyltransf_3"/>
    <property type="match status" value="1"/>
</dbReference>
<dbReference type="SUPFAM" id="SSF55729">
    <property type="entry name" value="Acyl-CoA N-acyltransferases (Nat)"/>
    <property type="match status" value="1"/>
</dbReference>
<dbReference type="AlphaFoldDB" id="A0AAJ2TMK0"/>
<evidence type="ECO:0000313" key="3">
    <source>
        <dbReference type="Proteomes" id="UP001288387"/>
    </source>
</evidence>
<sequence>MNILRIAACSPFPPGRGPPVGHANLFALSCIHLPSDAVFRAQAMQNMTSDHWSIESPRLCLRPFTSGDADEAFAGITPGLTRYMAFEPPPSKEAFAAVWQAWLPAIADGSDITFVIRRREDGVFLGLAGLHRTGDAEPELGIWIAEAMHGHGYGREAVAAVWSAASQRLSCAAFRYPVAEQNRSSRSLAESLGGQPAAREQGVKYTTIIYRFPAAMHGVATEVAESR</sequence>
<dbReference type="GO" id="GO:0008999">
    <property type="term" value="F:protein-N-terminal-alanine acetyltransferase activity"/>
    <property type="evidence" value="ECO:0007669"/>
    <property type="project" value="TreeGrafter"/>
</dbReference>
<dbReference type="GO" id="GO:0005737">
    <property type="term" value="C:cytoplasm"/>
    <property type="evidence" value="ECO:0007669"/>
    <property type="project" value="TreeGrafter"/>
</dbReference>
<dbReference type="PROSITE" id="PS51186">
    <property type="entry name" value="GNAT"/>
    <property type="match status" value="1"/>
</dbReference>
<dbReference type="InterPro" id="IPR016181">
    <property type="entry name" value="Acyl_CoA_acyltransferase"/>
</dbReference>
<name>A0AAJ2TMK0_STEMA</name>
<dbReference type="RefSeq" id="WP_239503836.1">
    <property type="nucleotide sequence ID" value="NZ_JAKJQX010000030.1"/>
</dbReference>
<dbReference type="Proteomes" id="UP001288387">
    <property type="component" value="Unassembled WGS sequence"/>
</dbReference>